<evidence type="ECO:0000256" key="10">
    <source>
        <dbReference type="ARBA" id="ARBA00022989"/>
    </source>
</evidence>
<dbReference type="InterPro" id="IPR036138">
    <property type="entry name" value="PBP_dimer_sf"/>
</dbReference>
<name>A0A941E165_9BACI</name>
<dbReference type="Gene3D" id="1.10.10.1230">
    <property type="entry name" value="Penicillin-binding protein, N-terminal non-catalytic domain, head sub-domain"/>
    <property type="match status" value="1"/>
</dbReference>
<evidence type="ECO:0000256" key="1">
    <source>
        <dbReference type="ARBA" id="ARBA00004167"/>
    </source>
</evidence>
<dbReference type="GO" id="GO:0009002">
    <property type="term" value="F:serine-type D-Ala-D-Ala carboxypeptidase activity"/>
    <property type="evidence" value="ECO:0007669"/>
    <property type="project" value="UniProtKB-EC"/>
</dbReference>
<sequence length="695" mass="78678">MGNKKKKKKTQLPFRINILFFVVFLMFTVLILQLGVVQILNGEAFQEEIDRTVKDTTKIPVPRGKIYDSNHNVIVDNKPLYSITYTPAKGTQAEDRLEVAEKLSKYISMDDEKKYLDKLTERNKKEYWYLKNKEEADNRLSEKEAADLDNAEQYNTILDRITKDEISGFSKQELEVIAIKKELDKAYSLTPQIVKNDDVTAEEYAKVSEHLDVLPGVNATTDWNRDFPFGETINSLLGTITTQEQGILAEKEQYYLTRGYSRNDRVGKSGLEEYYEDVLRGTKEQIQYTTTKSGEVVGTETVVEGSRGKDLVLSIDMEFQEEVDKIVREELKAAVQSHPYDNKYLKDALAVVMNPQTGELLAVSGQTRDGNEYSNAAYKTLYDAHRPGSIVKGATVLAGLESGVISPGQRFNDSPIKISGTPKKGSYSSSIGVVDDQDALKRSSNVYMFYIALKMGGENRYPFPNGNKASFNTEAWQKMRNYFQQFGLGVKTGIDFPYESVGFEGDSMNRAGLLMDFAIGQYDTYTTMQLAQYVSTIANDGYRVRPHFLKEIREPSKSGKDLGSIYRSENTDILNRVQMDQSYIDRVQEGFRRVFQEPGGTGYGYYHSKDYNAVGKTGTAQNEVYKDGKKLAETENLSLVGYAPYDEPEMAFAIIAPDTGKGTSYKINHMIGTRILDAYFDLKEERDKEKNEEKE</sequence>
<reference evidence="17" key="1">
    <citation type="submission" date="2021-04" db="EMBL/GenBank/DDBJ databases">
        <title>Isolation and polyphasic classification of algal microorganism.</title>
        <authorList>
            <person name="Wang S."/>
        </authorList>
    </citation>
    <scope>NUCLEOTIDE SEQUENCE</scope>
    <source>
        <strain evidence="17">720a</strain>
    </source>
</reference>
<keyword evidence="12" id="KW-0961">Cell wall biogenesis/degradation</keyword>
<dbReference type="PANTHER" id="PTHR30627">
    <property type="entry name" value="PEPTIDOGLYCAN D,D-TRANSPEPTIDASE"/>
    <property type="match status" value="1"/>
</dbReference>
<dbReference type="PANTHER" id="PTHR30627:SF2">
    <property type="entry name" value="PEPTIDOGLYCAN D,D-TRANSPEPTIDASE MRDA"/>
    <property type="match status" value="1"/>
</dbReference>
<evidence type="ECO:0000256" key="9">
    <source>
        <dbReference type="ARBA" id="ARBA00022984"/>
    </source>
</evidence>
<comment type="subcellular location">
    <subcellularLocation>
        <location evidence="2">Cell membrane</location>
    </subcellularLocation>
    <subcellularLocation>
        <location evidence="1">Membrane</location>
        <topology evidence="1">Single-pass membrane protein</topology>
    </subcellularLocation>
</comment>
<proteinExistence type="inferred from homology"/>
<evidence type="ECO:0000259" key="15">
    <source>
        <dbReference type="Pfam" id="PF00905"/>
    </source>
</evidence>
<dbReference type="AlphaFoldDB" id="A0A941E165"/>
<dbReference type="Pfam" id="PF00905">
    <property type="entry name" value="Transpeptidase"/>
    <property type="match status" value="1"/>
</dbReference>
<feature type="transmembrane region" description="Helical" evidence="14">
    <location>
        <begin position="12"/>
        <end position="36"/>
    </location>
</feature>
<feature type="domain" description="Penicillin-binding protein dimerisation" evidence="16">
    <location>
        <begin position="58"/>
        <end position="299"/>
    </location>
</feature>
<dbReference type="GO" id="GO:0009252">
    <property type="term" value="P:peptidoglycan biosynthetic process"/>
    <property type="evidence" value="ECO:0007669"/>
    <property type="project" value="UniProtKB-KW"/>
</dbReference>
<evidence type="ECO:0000259" key="16">
    <source>
        <dbReference type="Pfam" id="PF03717"/>
    </source>
</evidence>
<comment type="catalytic activity">
    <reaction evidence="13">
        <text>Preferential cleavage: (Ac)2-L-Lys-D-Ala-|-D-Ala. Also transpeptidation of peptidyl-alanyl moieties that are N-acyl substituents of D-alanine.</text>
        <dbReference type="EC" id="3.4.16.4"/>
    </reaction>
</comment>
<comment type="pathway">
    <text evidence="3">Cell wall biogenesis; peptidoglycan biosynthesis.</text>
</comment>
<evidence type="ECO:0000256" key="2">
    <source>
        <dbReference type="ARBA" id="ARBA00004236"/>
    </source>
</evidence>
<feature type="domain" description="Penicillin-binding protein transpeptidase" evidence="15">
    <location>
        <begin position="349"/>
        <end position="675"/>
    </location>
</feature>
<dbReference type="Proteomes" id="UP000675284">
    <property type="component" value="Unassembled WGS sequence"/>
</dbReference>
<evidence type="ECO:0000256" key="14">
    <source>
        <dbReference type="SAM" id="Phobius"/>
    </source>
</evidence>
<keyword evidence="8" id="KW-0133">Cell shape</keyword>
<evidence type="ECO:0000256" key="6">
    <source>
        <dbReference type="ARBA" id="ARBA00022475"/>
    </source>
</evidence>
<dbReference type="SUPFAM" id="SSF56601">
    <property type="entry name" value="beta-lactamase/transpeptidase-like"/>
    <property type="match status" value="1"/>
</dbReference>
<accession>A0A941E165</accession>
<keyword evidence="11 14" id="KW-0472">Membrane</keyword>
<organism evidence="17 18">
    <name type="scientific">Virgibacillus salarius</name>
    <dbReference type="NCBI Taxonomy" id="447199"/>
    <lineage>
        <taxon>Bacteria</taxon>
        <taxon>Bacillati</taxon>
        <taxon>Bacillota</taxon>
        <taxon>Bacilli</taxon>
        <taxon>Bacillales</taxon>
        <taxon>Bacillaceae</taxon>
        <taxon>Virgibacillus</taxon>
    </lineage>
</organism>
<dbReference type="InterPro" id="IPR001460">
    <property type="entry name" value="PCN-bd_Tpept"/>
</dbReference>
<evidence type="ECO:0000256" key="7">
    <source>
        <dbReference type="ARBA" id="ARBA00022692"/>
    </source>
</evidence>
<dbReference type="GO" id="GO:0008658">
    <property type="term" value="F:penicillin binding"/>
    <property type="evidence" value="ECO:0007669"/>
    <property type="project" value="InterPro"/>
</dbReference>
<dbReference type="GO" id="GO:0071555">
    <property type="term" value="P:cell wall organization"/>
    <property type="evidence" value="ECO:0007669"/>
    <property type="project" value="UniProtKB-KW"/>
</dbReference>
<evidence type="ECO:0000313" key="17">
    <source>
        <dbReference type="EMBL" id="MBR7797018.1"/>
    </source>
</evidence>
<keyword evidence="7 14" id="KW-0812">Transmembrane</keyword>
<gene>
    <name evidence="17" type="ORF">KCX74_13325</name>
</gene>
<evidence type="ECO:0000256" key="11">
    <source>
        <dbReference type="ARBA" id="ARBA00023136"/>
    </source>
</evidence>
<protein>
    <recommendedName>
        <fullName evidence="5">serine-type D-Ala-D-Ala carboxypeptidase</fullName>
        <ecNumber evidence="5">3.4.16.4</ecNumber>
    </recommendedName>
</protein>
<dbReference type="Pfam" id="PF03717">
    <property type="entry name" value="PBP_dimer"/>
    <property type="match status" value="1"/>
</dbReference>
<comment type="similarity">
    <text evidence="4">Belongs to the transpeptidase family.</text>
</comment>
<keyword evidence="6" id="KW-1003">Cell membrane</keyword>
<evidence type="ECO:0000256" key="13">
    <source>
        <dbReference type="ARBA" id="ARBA00034000"/>
    </source>
</evidence>
<evidence type="ECO:0000256" key="5">
    <source>
        <dbReference type="ARBA" id="ARBA00012448"/>
    </source>
</evidence>
<dbReference type="InterPro" id="IPR012338">
    <property type="entry name" value="Beta-lactam/transpept-like"/>
</dbReference>
<dbReference type="GO" id="GO:0008360">
    <property type="term" value="P:regulation of cell shape"/>
    <property type="evidence" value="ECO:0007669"/>
    <property type="project" value="UniProtKB-KW"/>
</dbReference>
<dbReference type="Gene3D" id="3.40.710.10">
    <property type="entry name" value="DD-peptidase/beta-lactamase superfamily"/>
    <property type="match status" value="1"/>
</dbReference>
<dbReference type="InterPro" id="IPR050515">
    <property type="entry name" value="Beta-lactam/transpept"/>
</dbReference>
<evidence type="ECO:0000313" key="18">
    <source>
        <dbReference type="Proteomes" id="UP000675284"/>
    </source>
</evidence>
<keyword evidence="10 14" id="KW-1133">Transmembrane helix</keyword>
<dbReference type="GO" id="GO:0071972">
    <property type="term" value="F:peptidoglycan L,D-transpeptidase activity"/>
    <property type="evidence" value="ECO:0007669"/>
    <property type="project" value="TreeGrafter"/>
</dbReference>
<dbReference type="Gene3D" id="3.90.1310.10">
    <property type="entry name" value="Penicillin-binding protein 2a (Domain 2)"/>
    <property type="match status" value="1"/>
</dbReference>
<comment type="caution">
    <text evidence="17">The sequence shown here is derived from an EMBL/GenBank/DDBJ whole genome shotgun (WGS) entry which is preliminary data.</text>
</comment>
<evidence type="ECO:0000256" key="3">
    <source>
        <dbReference type="ARBA" id="ARBA00004752"/>
    </source>
</evidence>
<dbReference type="SUPFAM" id="SSF56519">
    <property type="entry name" value="Penicillin binding protein dimerisation domain"/>
    <property type="match status" value="1"/>
</dbReference>
<evidence type="ECO:0000256" key="8">
    <source>
        <dbReference type="ARBA" id="ARBA00022960"/>
    </source>
</evidence>
<keyword evidence="9" id="KW-0573">Peptidoglycan synthesis</keyword>
<evidence type="ECO:0000256" key="4">
    <source>
        <dbReference type="ARBA" id="ARBA00007171"/>
    </source>
</evidence>
<keyword evidence="18" id="KW-1185">Reference proteome</keyword>
<dbReference type="InterPro" id="IPR005311">
    <property type="entry name" value="PBP_dimer"/>
</dbReference>
<dbReference type="RefSeq" id="WP_166530587.1">
    <property type="nucleotide sequence ID" value="NZ_JAGSOT010000040.1"/>
</dbReference>
<dbReference type="EMBL" id="JAGSOT010000040">
    <property type="protein sequence ID" value="MBR7797018.1"/>
    <property type="molecule type" value="Genomic_DNA"/>
</dbReference>
<dbReference type="GO" id="GO:0005886">
    <property type="term" value="C:plasma membrane"/>
    <property type="evidence" value="ECO:0007669"/>
    <property type="project" value="UniProtKB-SubCell"/>
</dbReference>
<evidence type="ECO:0000256" key="12">
    <source>
        <dbReference type="ARBA" id="ARBA00023316"/>
    </source>
</evidence>
<dbReference type="EC" id="3.4.16.4" evidence="5"/>